<reference evidence="3" key="3">
    <citation type="submission" date="2025-09" db="UniProtKB">
        <authorList>
            <consortium name="Ensembl"/>
        </authorList>
    </citation>
    <scope>IDENTIFICATION</scope>
</reference>
<feature type="compositionally biased region" description="Acidic residues" evidence="1">
    <location>
        <begin position="28"/>
        <end position="43"/>
    </location>
</feature>
<dbReference type="GeneTree" id="ENSGT00940000155482"/>
<keyword evidence="4" id="KW-1185">Reference proteome</keyword>
<dbReference type="Proteomes" id="UP000314982">
    <property type="component" value="Unassembled WGS sequence"/>
</dbReference>
<feature type="compositionally biased region" description="Basic residues" evidence="1">
    <location>
        <begin position="48"/>
        <end position="59"/>
    </location>
</feature>
<dbReference type="AlphaFoldDB" id="A0A4W5MKF1"/>
<evidence type="ECO:0000313" key="3">
    <source>
        <dbReference type="Ensembl" id="ENSHHUP00000038189.1"/>
    </source>
</evidence>
<feature type="region of interest" description="Disordered" evidence="1">
    <location>
        <begin position="235"/>
        <end position="291"/>
    </location>
</feature>
<evidence type="ECO:0000313" key="4">
    <source>
        <dbReference type="Proteomes" id="UP000314982"/>
    </source>
</evidence>
<name>A0A4W5MKF1_9TELE</name>
<proteinExistence type="predicted"/>
<dbReference type="InterPro" id="IPR041510">
    <property type="entry name" value="DUF5523"/>
</dbReference>
<feature type="compositionally biased region" description="Basic and acidic residues" evidence="1">
    <location>
        <begin position="273"/>
        <end position="291"/>
    </location>
</feature>
<feature type="domain" description="DUF5523" evidence="2">
    <location>
        <begin position="167"/>
        <end position="343"/>
    </location>
</feature>
<feature type="compositionally biased region" description="Basic and acidic residues" evidence="1">
    <location>
        <begin position="138"/>
        <end position="150"/>
    </location>
</feature>
<feature type="compositionally biased region" description="Basic and acidic residues" evidence="1">
    <location>
        <begin position="169"/>
        <end position="195"/>
    </location>
</feature>
<organism evidence="3 4">
    <name type="scientific">Hucho hucho</name>
    <name type="common">huchen</name>
    <dbReference type="NCBI Taxonomy" id="62062"/>
    <lineage>
        <taxon>Eukaryota</taxon>
        <taxon>Metazoa</taxon>
        <taxon>Chordata</taxon>
        <taxon>Craniata</taxon>
        <taxon>Vertebrata</taxon>
        <taxon>Euteleostomi</taxon>
        <taxon>Actinopterygii</taxon>
        <taxon>Neopterygii</taxon>
        <taxon>Teleostei</taxon>
        <taxon>Protacanthopterygii</taxon>
        <taxon>Salmoniformes</taxon>
        <taxon>Salmonidae</taxon>
        <taxon>Salmoninae</taxon>
        <taxon>Hucho</taxon>
    </lineage>
</organism>
<dbReference type="PANTHER" id="PTHR20837:SF7">
    <property type="entry name" value="COILED-COIL AND C2 DOMAIN-CONTAINING PROTEIN 2A"/>
    <property type="match status" value="1"/>
</dbReference>
<dbReference type="GO" id="GO:0035869">
    <property type="term" value="C:ciliary transition zone"/>
    <property type="evidence" value="ECO:0007669"/>
    <property type="project" value="TreeGrafter"/>
</dbReference>
<evidence type="ECO:0000259" key="2">
    <source>
        <dbReference type="Pfam" id="PF17661"/>
    </source>
</evidence>
<feature type="region of interest" description="Disordered" evidence="1">
    <location>
        <begin position="1"/>
        <end position="201"/>
    </location>
</feature>
<dbReference type="PANTHER" id="PTHR20837">
    <property type="entry name" value="CENTROSOMAL PROTEIN-RELATED"/>
    <property type="match status" value="1"/>
</dbReference>
<dbReference type="Pfam" id="PF17661">
    <property type="entry name" value="DUF5523"/>
    <property type="match status" value="1"/>
</dbReference>
<dbReference type="GO" id="GO:1905515">
    <property type="term" value="P:non-motile cilium assembly"/>
    <property type="evidence" value="ECO:0007669"/>
    <property type="project" value="TreeGrafter"/>
</dbReference>
<reference evidence="3" key="2">
    <citation type="submission" date="2025-08" db="UniProtKB">
        <authorList>
            <consortium name="Ensembl"/>
        </authorList>
    </citation>
    <scope>IDENTIFICATION</scope>
</reference>
<dbReference type="InterPro" id="IPR052434">
    <property type="entry name" value="Tectonic-like_complex_comp"/>
</dbReference>
<protein>
    <submittedName>
        <fullName evidence="3">Coiled-coil and C2 domain containing 2A</fullName>
    </submittedName>
</protein>
<dbReference type="Ensembl" id="ENSHHUT00000039698.1">
    <property type="protein sequence ID" value="ENSHHUP00000038189.1"/>
    <property type="gene ID" value="ENSHHUG00000023744.1"/>
</dbReference>
<dbReference type="GO" id="GO:1904491">
    <property type="term" value="P:protein localization to ciliary transition zone"/>
    <property type="evidence" value="ECO:0007669"/>
    <property type="project" value="TreeGrafter"/>
</dbReference>
<sequence>MASSSDLREKLRKKRRALQQTLQVKDDVDTDTQELTAGEEEPGDTLRRNLKAQRQKRKKKLEEVSTDDTPDGSVVEPHDETVVEVTAVQQISHDDDKPEEPVIMSSPTHSQRGDLPPRPQATPAPSSSHSENSTMRQRMRDKLRAARSKAESLLQQEASLEVPASRLQSLRDRDTLTRFDRETEPDLRGGRDDHSSPLNTKVKFRETVRRVRMESMSETGLPTAEEAYNFFTFNFDPEPHEEAGKGCKKRRPKTKGENDDEEVEEEEEEEVTEVDREQKGENEERDEDAPLVKDEEEDLFIIDQSAHDFLVVKRAEYMGYQRRLQSENEFLFTPSFLTGTHPNKSTPVILYSQNYNTTRPVVSEQLSTLPQPHL</sequence>
<evidence type="ECO:0000256" key="1">
    <source>
        <dbReference type="SAM" id="MobiDB-lite"/>
    </source>
</evidence>
<reference evidence="4" key="1">
    <citation type="submission" date="2018-06" db="EMBL/GenBank/DDBJ databases">
        <title>Genome assembly of Danube salmon.</title>
        <authorList>
            <person name="Macqueen D.J."/>
            <person name="Gundappa M.K."/>
        </authorList>
    </citation>
    <scope>NUCLEOTIDE SEQUENCE [LARGE SCALE GENOMIC DNA]</scope>
</reference>
<accession>A0A4W5MKF1</accession>
<feature type="compositionally biased region" description="Polar residues" evidence="1">
    <location>
        <begin position="123"/>
        <end position="136"/>
    </location>
</feature>
<feature type="compositionally biased region" description="Acidic residues" evidence="1">
    <location>
        <begin position="258"/>
        <end position="272"/>
    </location>
</feature>